<dbReference type="Proteomes" id="UP000887578">
    <property type="component" value="Unplaced"/>
</dbReference>
<protein>
    <submittedName>
        <fullName evidence="2">Uncharacterized protein</fullName>
    </submittedName>
</protein>
<sequence length="71" mass="8460">MEIMKLQLVLKESLSKCHELDEIISKEKDENEEDEEGKIAAKIKEIEEEDLEYQRFIRINNFPIFFSAVKN</sequence>
<accession>A0A914PHG7</accession>
<reference evidence="2" key="1">
    <citation type="submission" date="2022-11" db="UniProtKB">
        <authorList>
            <consortium name="WormBaseParasite"/>
        </authorList>
    </citation>
    <scope>IDENTIFICATION</scope>
</reference>
<proteinExistence type="predicted"/>
<dbReference type="AlphaFoldDB" id="A0A914PHG7"/>
<keyword evidence="1" id="KW-1185">Reference proteome</keyword>
<name>A0A914PHG7_9BILA</name>
<evidence type="ECO:0000313" key="1">
    <source>
        <dbReference type="Proteomes" id="UP000887578"/>
    </source>
</evidence>
<organism evidence="1 2">
    <name type="scientific">Panagrolaimus davidi</name>
    <dbReference type="NCBI Taxonomy" id="227884"/>
    <lineage>
        <taxon>Eukaryota</taxon>
        <taxon>Metazoa</taxon>
        <taxon>Ecdysozoa</taxon>
        <taxon>Nematoda</taxon>
        <taxon>Chromadorea</taxon>
        <taxon>Rhabditida</taxon>
        <taxon>Tylenchina</taxon>
        <taxon>Panagrolaimomorpha</taxon>
        <taxon>Panagrolaimoidea</taxon>
        <taxon>Panagrolaimidae</taxon>
        <taxon>Panagrolaimus</taxon>
    </lineage>
</organism>
<dbReference type="WBParaSite" id="PDA_v2.g17757.t1">
    <property type="protein sequence ID" value="PDA_v2.g17757.t1"/>
    <property type="gene ID" value="PDA_v2.g17757"/>
</dbReference>
<evidence type="ECO:0000313" key="2">
    <source>
        <dbReference type="WBParaSite" id="PDA_v2.g17757.t1"/>
    </source>
</evidence>